<keyword evidence="5 10" id="KW-0479">Metal-binding</keyword>
<evidence type="ECO:0000256" key="1">
    <source>
        <dbReference type="ARBA" id="ARBA00004496"/>
    </source>
</evidence>
<feature type="binding site" evidence="10">
    <location>
        <position position="161"/>
    </location>
    <ligand>
        <name>Zn(2+)</name>
        <dbReference type="ChEBI" id="CHEBI:29105"/>
        <label>2</label>
    </ligand>
</feature>
<name>A0A2T9YJX4_9FUNG</name>
<keyword evidence="4" id="KW-0963">Cytoplasm</keyword>
<evidence type="ECO:0000256" key="10">
    <source>
        <dbReference type="PIRSR" id="PIRSR036696-2"/>
    </source>
</evidence>
<organism evidence="12 13">
    <name type="scientific">Smittium simulii</name>
    <dbReference type="NCBI Taxonomy" id="133385"/>
    <lineage>
        <taxon>Eukaryota</taxon>
        <taxon>Fungi</taxon>
        <taxon>Fungi incertae sedis</taxon>
        <taxon>Zoopagomycota</taxon>
        <taxon>Kickxellomycotina</taxon>
        <taxon>Harpellomycetes</taxon>
        <taxon>Harpellales</taxon>
        <taxon>Legeriomycetaceae</taxon>
        <taxon>Smittium</taxon>
    </lineage>
</organism>
<keyword evidence="7 10" id="KW-0862">Zinc</keyword>
<dbReference type="STRING" id="133385.A0A2T9YJX4"/>
<dbReference type="PANTHER" id="PTHR45892:SF1">
    <property type="entry name" value="AMINOACYLASE-1"/>
    <property type="match status" value="1"/>
</dbReference>
<evidence type="ECO:0000256" key="7">
    <source>
        <dbReference type="ARBA" id="ARBA00022833"/>
    </source>
</evidence>
<dbReference type="InterPro" id="IPR001261">
    <property type="entry name" value="ArgE/DapE_CS"/>
</dbReference>
<dbReference type="GO" id="GO:0046872">
    <property type="term" value="F:metal ion binding"/>
    <property type="evidence" value="ECO:0007669"/>
    <property type="project" value="UniProtKB-KW"/>
</dbReference>
<dbReference type="AlphaFoldDB" id="A0A2T9YJX4"/>
<evidence type="ECO:0000256" key="8">
    <source>
        <dbReference type="ARBA" id="ARBA00029656"/>
    </source>
</evidence>
<dbReference type="PROSITE" id="PS00758">
    <property type="entry name" value="ARGE_DAPE_CPG2_1"/>
    <property type="match status" value="1"/>
</dbReference>
<evidence type="ECO:0000313" key="12">
    <source>
        <dbReference type="EMBL" id="PVU92574.1"/>
    </source>
</evidence>
<comment type="similarity">
    <text evidence="2">Belongs to the peptidase M20A family.</text>
</comment>
<keyword evidence="6" id="KW-0378">Hydrolase</keyword>
<feature type="active site" description="Proton acceptor" evidence="9">
    <location>
        <position position="160"/>
    </location>
</feature>
<accession>A0A2T9YJX4</accession>
<dbReference type="InterPro" id="IPR010159">
    <property type="entry name" value="N-acyl_aa_amidohydrolase"/>
</dbReference>
<dbReference type="SUPFAM" id="SSF55031">
    <property type="entry name" value="Bacterial exopeptidase dimerisation domain"/>
    <property type="match status" value="1"/>
</dbReference>
<dbReference type="PANTHER" id="PTHR45892">
    <property type="entry name" value="AMINOACYLASE-1"/>
    <property type="match status" value="1"/>
</dbReference>
<dbReference type="Proteomes" id="UP000245383">
    <property type="component" value="Unassembled WGS sequence"/>
</dbReference>
<evidence type="ECO:0000256" key="2">
    <source>
        <dbReference type="ARBA" id="ARBA00006247"/>
    </source>
</evidence>
<dbReference type="InterPro" id="IPR052083">
    <property type="entry name" value="Aminoacylase-1_M20A"/>
</dbReference>
<dbReference type="EC" id="3.5.1.14" evidence="3"/>
<dbReference type="SUPFAM" id="SSF53187">
    <property type="entry name" value="Zn-dependent exopeptidases"/>
    <property type="match status" value="1"/>
</dbReference>
<feature type="active site" evidence="9">
    <location>
        <position position="78"/>
    </location>
</feature>
<dbReference type="Gene3D" id="3.30.70.360">
    <property type="match status" value="1"/>
</dbReference>
<dbReference type="GO" id="GO:0005737">
    <property type="term" value="C:cytoplasm"/>
    <property type="evidence" value="ECO:0007669"/>
    <property type="project" value="UniProtKB-SubCell"/>
</dbReference>
<dbReference type="InterPro" id="IPR011650">
    <property type="entry name" value="Peptidase_M20_dimer"/>
</dbReference>
<evidence type="ECO:0000259" key="11">
    <source>
        <dbReference type="Pfam" id="PF07687"/>
    </source>
</evidence>
<evidence type="ECO:0000256" key="9">
    <source>
        <dbReference type="PIRSR" id="PIRSR036696-1"/>
    </source>
</evidence>
<comment type="cofactor">
    <cofactor evidence="10">
        <name>Zn(2+)</name>
        <dbReference type="ChEBI" id="CHEBI:29105"/>
    </cofactor>
    <text evidence="10">Binds 2 Zn(2+) ions per subunit.</text>
</comment>
<feature type="binding site" evidence="10">
    <location>
        <position position="388"/>
    </location>
    <ligand>
        <name>Zn(2+)</name>
        <dbReference type="ChEBI" id="CHEBI:29105"/>
        <label>2</label>
    </ligand>
</feature>
<dbReference type="OrthoDB" id="10059875at2759"/>
<comment type="subcellular location">
    <subcellularLocation>
        <location evidence="1">Cytoplasm</location>
    </subcellularLocation>
</comment>
<dbReference type="InterPro" id="IPR036264">
    <property type="entry name" value="Bact_exopeptidase_dim_dom"/>
</dbReference>
<protein>
    <recommendedName>
        <fullName evidence="3">N-acyl-aliphatic-L-amino acid amidohydrolase</fullName>
        <ecNumber evidence="3">3.5.1.14</ecNumber>
    </recommendedName>
    <alternativeName>
        <fullName evidence="8">N-acyl-L-amino-acid amidohydrolase</fullName>
    </alternativeName>
</protein>
<dbReference type="Pfam" id="PF01546">
    <property type="entry name" value="Peptidase_M20"/>
    <property type="match status" value="1"/>
</dbReference>
<reference evidence="12 13" key="1">
    <citation type="journal article" date="2018" name="MBio">
        <title>Comparative Genomics Reveals the Core Gene Toolbox for the Fungus-Insect Symbiosis.</title>
        <authorList>
            <person name="Wang Y."/>
            <person name="Stata M."/>
            <person name="Wang W."/>
            <person name="Stajich J.E."/>
            <person name="White M.M."/>
            <person name="Moncalvo J.M."/>
        </authorList>
    </citation>
    <scope>NUCLEOTIDE SEQUENCE [LARGE SCALE GENOMIC DNA]</scope>
    <source>
        <strain evidence="12 13">SWE-8-4</strain>
    </source>
</reference>
<sequence length="416" mass="46522">MTVAEPDCISRFREFVRIKTVHPNPDYEASKQYLISQAKDIGLTYQVVECVKGKPIVILGLEGSDPSLQSIMLGSHIDVVPVFEVSFINIFKHIKLVEFWTYPPFAAERVPTEDGDFKIYGRGSQDMKCTSCMHLEALRKIVNSGTKLKRTVYAVLAPDEEIGGYDGVNLLVDTFEFKNLNVGFDLDEGMLAADERYSVSYSERINGQVRFTAHGNTGHGSQFIEGTAIEKLLPVINALMDRREIEKKKLAALNDGKTNLRSGESIAINLTQLGGGKQANVVPATFSAVFDIRITPLIDSNEFKNWIIELAHSYGVEYEFLHPKENKYISTLDRSNPFVDAFFASLAERNIIPIPIICPATSDCRHVRRTGIPVYGFVPIKNHQMLAHDHDEYVLESEFLNGINIYVDVIIGLASV</sequence>
<dbReference type="InterPro" id="IPR002933">
    <property type="entry name" value="Peptidase_M20"/>
</dbReference>
<feature type="domain" description="Peptidase M20 dimerisation" evidence="11">
    <location>
        <begin position="206"/>
        <end position="318"/>
    </location>
</feature>
<feature type="binding site" evidence="10">
    <location>
        <position position="126"/>
    </location>
    <ligand>
        <name>Zn(2+)</name>
        <dbReference type="ChEBI" id="CHEBI:29105"/>
        <label>2</label>
    </ligand>
</feature>
<dbReference type="NCBIfam" id="TIGR01880">
    <property type="entry name" value="Ac-peptdase-euk"/>
    <property type="match status" value="1"/>
</dbReference>
<comment type="caution">
    <text evidence="12">The sequence shown here is derived from an EMBL/GenBank/DDBJ whole genome shotgun (WGS) entry which is preliminary data.</text>
</comment>
<gene>
    <name evidence="12" type="ORF">BB561_003748</name>
</gene>
<dbReference type="GO" id="GO:0006520">
    <property type="term" value="P:amino acid metabolic process"/>
    <property type="evidence" value="ECO:0007669"/>
    <property type="project" value="InterPro"/>
</dbReference>
<evidence type="ECO:0000256" key="5">
    <source>
        <dbReference type="ARBA" id="ARBA00022723"/>
    </source>
</evidence>
<dbReference type="GO" id="GO:0004046">
    <property type="term" value="F:aminoacylase activity"/>
    <property type="evidence" value="ECO:0007669"/>
    <property type="project" value="UniProtKB-EC"/>
</dbReference>
<evidence type="ECO:0000256" key="6">
    <source>
        <dbReference type="ARBA" id="ARBA00022801"/>
    </source>
</evidence>
<evidence type="ECO:0000256" key="4">
    <source>
        <dbReference type="ARBA" id="ARBA00022490"/>
    </source>
</evidence>
<feature type="binding site" evidence="10">
    <location>
        <position position="188"/>
    </location>
    <ligand>
        <name>Zn(2+)</name>
        <dbReference type="ChEBI" id="CHEBI:29105"/>
        <label>1</label>
    </ligand>
</feature>
<dbReference type="Gene3D" id="1.10.150.900">
    <property type="match status" value="1"/>
</dbReference>
<keyword evidence="13" id="KW-1185">Reference proteome</keyword>
<dbReference type="Gene3D" id="3.40.630.10">
    <property type="entry name" value="Zn peptidases"/>
    <property type="match status" value="1"/>
</dbReference>
<feature type="binding site" evidence="10">
    <location>
        <position position="126"/>
    </location>
    <ligand>
        <name>Zn(2+)</name>
        <dbReference type="ChEBI" id="CHEBI:29105"/>
        <label>1</label>
    </ligand>
</feature>
<proteinExistence type="inferred from homology"/>
<feature type="binding site" evidence="10">
    <location>
        <position position="76"/>
    </location>
    <ligand>
        <name>Zn(2+)</name>
        <dbReference type="ChEBI" id="CHEBI:29105"/>
        <label>1</label>
    </ligand>
</feature>
<dbReference type="EMBL" id="MBFR01000157">
    <property type="protein sequence ID" value="PVU92574.1"/>
    <property type="molecule type" value="Genomic_DNA"/>
</dbReference>
<dbReference type="Pfam" id="PF07687">
    <property type="entry name" value="M20_dimer"/>
    <property type="match status" value="1"/>
</dbReference>
<dbReference type="PIRSF" id="PIRSF036696">
    <property type="entry name" value="ACY-1"/>
    <property type="match status" value="1"/>
</dbReference>
<evidence type="ECO:0000256" key="3">
    <source>
        <dbReference type="ARBA" id="ARBA00011913"/>
    </source>
</evidence>
<evidence type="ECO:0000313" key="13">
    <source>
        <dbReference type="Proteomes" id="UP000245383"/>
    </source>
</evidence>